<keyword evidence="2" id="KW-1185">Reference proteome</keyword>
<dbReference type="OrthoDB" id="9964231at2"/>
<dbReference type="EMBL" id="FRAF01000019">
    <property type="protein sequence ID" value="SHK67422.1"/>
    <property type="molecule type" value="Genomic_DNA"/>
</dbReference>
<evidence type="ECO:0000313" key="1">
    <source>
        <dbReference type="EMBL" id="SHK67422.1"/>
    </source>
</evidence>
<reference evidence="2" key="1">
    <citation type="submission" date="2016-11" db="EMBL/GenBank/DDBJ databases">
        <authorList>
            <person name="Varghese N."/>
            <person name="Submissions S."/>
        </authorList>
    </citation>
    <scope>NUCLEOTIDE SEQUENCE [LARGE SCALE GENOMIC DNA]</scope>
    <source>
        <strain evidence="2">USBA-503</strain>
    </source>
</reference>
<accession>A0A1M6UDV3</accession>
<dbReference type="STRING" id="1830138.SAMN05443507_11955"/>
<sequence length="66" mass="8300">MDDASLEWYVEHRLEYLQHCQERLRLELMSETVDSEHFPYDRLREYMENKGRIAELQRLRERSGRW</sequence>
<gene>
    <name evidence="1" type="ORF">SAMN05443507_11955</name>
</gene>
<name>A0A1M6UDV3_9BACL</name>
<proteinExistence type="predicted"/>
<evidence type="ECO:0000313" key="2">
    <source>
        <dbReference type="Proteomes" id="UP000184016"/>
    </source>
</evidence>
<dbReference type="RefSeq" id="WP_072874667.1">
    <property type="nucleotide sequence ID" value="NZ_FRAF01000019.1"/>
</dbReference>
<organism evidence="1 2">
    <name type="scientific">Alicyclobacillus tolerans</name>
    <dbReference type="NCBI Taxonomy" id="90970"/>
    <lineage>
        <taxon>Bacteria</taxon>
        <taxon>Bacillati</taxon>
        <taxon>Bacillota</taxon>
        <taxon>Bacilli</taxon>
        <taxon>Bacillales</taxon>
        <taxon>Alicyclobacillaceae</taxon>
        <taxon>Alicyclobacillus</taxon>
    </lineage>
</organism>
<dbReference type="Proteomes" id="UP000184016">
    <property type="component" value="Unassembled WGS sequence"/>
</dbReference>
<protein>
    <submittedName>
        <fullName evidence="1">Uncharacterized protein</fullName>
    </submittedName>
</protein>
<dbReference type="AlphaFoldDB" id="A0A1M6UDV3"/>